<reference evidence="7" key="1">
    <citation type="submission" date="2021-12" db="EMBL/GenBank/DDBJ databases">
        <authorList>
            <person name="Li Y."/>
        </authorList>
    </citation>
    <scope>NUCLEOTIDE SEQUENCE</scope>
    <source>
        <strain evidence="7">DKSPLA3</strain>
    </source>
</reference>
<feature type="domain" description="Rubrerythrin diiron-binding" evidence="6">
    <location>
        <begin position="20"/>
        <end position="156"/>
    </location>
</feature>
<dbReference type="GO" id="GO:0016491">
    <property type="term" value="F:oxidoreductase activity"/>
    <property type="evidence" value="ECO:0007669"/>
    <property type="project" value="InterPro"/>
</dbReference>
<keyword evidence="3 5" id="KW-1133">Transmembrane helix</keyword>
<dbReference type="Pfam" id="PF02915">
    <property type="entry name" value="Rubrerythrin"/>
    <property type="match status" value="1"/>
</dbReference>
<evidence type="ECO:0000259" key="6">
    <source>
        <dbReference type="Pfam" id="PF02915"/>
    </source>
</evidence>
<evidence type="ECO:0000256" key="1">
    <source>
        <dbReference type="ARBA" id="ARBA00004127"/>
    </source>
</evidence>
<dbReference type="NCBIfam" id="NF045676">
    <property type="entry name" value="FeExpMbfA"/>
    <property type="match status" value="1"/>
</dbReference>
<evidence type="ECO:0000256" key="3">
    <source>
        <dbReference type="ARBA" id="ARBA00022989"/>
    </source>
</evidence>
<keyword evidence="4 5" id="KW-0472">Membrane</keyword>
<dbReference type="GO" id="GO:0012505">
    <property type="term" value="C:endomembrane system"/>
    <property type="evidence" value="ECO:0007669"/>
    <property type="project" value="UniProtKB-SubCell"/>
</dbReference>
<dbReference type="InterPro" id="IPR009078">
    <property type="entry name" value="Ferritin-like_SF"/>
</dbReference>
<dbReference type="InterPro" id="IPR017040">
    <property type="entry name" value="UCP035918_rubreryth/DUF125"/>
</dbReference>
<dbReference type="EMBL" id="JAJOZR010000008">
    <property type="protein sequence ID" value="MCD7110087.1"/>
    <property type="molecule type" value="Genomic_DNA"/>
</dbReference>
<dbReference type="RefSeq" id="WP_231815224.1">
    <property type="nucleotide sequence ID" value="NZ_JAJOZR010000008.1"/>
</dbReference>
<dbReference type="GO" id="GO:0046872">
    <property type="term" value="F:metal ion binding"/>
    <property type="evidence" value="ECO:0007669"/>
    <property type="project" value="InterPro"/>
</dbReference>
<dbReference type="GO" id="GO:0005384">
    <property type="term" value="F:manganese ion transmembrane transporter activity"/>
    <property type="evidence" value="ECO:0007669"/>
    <property type="project" value="InterPro"/>
</dbReference>
<gene>
    <name evidence="7" type="ORF">LRX75_13675</name>
</gene>
<dbReference type="GO" id="GO:0030026">
    <property type="term" value="P:intracellular manganese ion homeostasis"/>
    <property type="evidence" value="ECO:0007669"/>
    <property type="project" value="InterPro"/>
</dbReference>
<dbReference type="Proteomes" id="UP001139089">
    <property type="component" value="Unassembled WGS sequence"/>
</dbReference>
<dbReference type="CDD" id="cd02437">
    <property type="entry name" value="CCC1_like_1"/>
    <property type="match status" value="1"/>
</dbReference>
<keyword evidence="8" id="KW-1185">Reference proteome</keyword>
<name>A0A9X1NRZ1_9HYPH</name>
<sequence>MLTSFFSRSRRAFDSLGEQEILALAISSEEDDARIYLAYADHVRAAYPASAKVFEDMAAVEHTHRNMLIDMHRRRFGERIPLIRREHVSGFIRQKPDWLQRNLTLDRMRHEAEAMERQAQNFYQEAAKRTGDAETRKLLGDLALAEEGHEDIARMLGARHAPDDVKASEDDTARRQFVLTYVQPGLAGLMDGSVSTLAPIFAAAFATQDTWQTFLVGLSASVGAGISMGFTEAAHDDGKISGRGSPLKRGLACGIMTAVGGLGHALPYLIPDFWTATTLAVAVVFIELWAIAFIQNRFMETPFLRAAFQVVLGGGLVLGAGILIGNS</sequence>
<dbReference type="SUPFAM" id="SSF47240">
    <property type="entry name" value="Ferritin-like"/>
    <property type="match status" value="1"/>
</dbReference>
<dbReference type="CDD" id="cd01045">
    <property type="entry name" value="Ferritin_like_AB"/>
    <property type="match status" value="1"/>
</dbReference>
<keyword evidence="2 5" id="KW-0812">Transmembrane</keyword>
<organism evidence="7 8">
    <name type="scientific">Rhizobium quercicola</name>
    <dbReference type="NCBI Taxonomy" id="2901226"/>
    <lineage>
        <taxon>Bacteria</taxon>
        <taxon>Pseudomonadati</taxon>
        <taxon>Pseudomonadota</taxon>
        <taxon>Alphaproteobacteria</taxon>
        <taxon>Hyphomicrobiales</taxon>
        <taxon>Rhizobiaceae</taxon>
        <taxon>Rhizobium/Agrobacterium group</taxon>
        <taxon>Rhizobium</taxon>
    </lineage>
</organism>
<accession>A0A9X1NRZ1</accession>
<dbReference type="PANTHER" id="PTHR33531:SF10">
    <property type="entry name" value="BLR7895 PROTEIN"/>
    <property type="match status" value="1"/>
</dbReference>
<dbReference type="InterPro" id="IPR012347">
    <property type="entry name" value="Ferritin-like"/>
</dbReference>
<proteinExistence type="predicted"/>
<dbReference type="PANTHER" id="PTHR33531">
    <property type="entry name" value="RUBRERYTHRIN SUBFAMILY"/>
    <property type="match status" value="1"/>
</dbReference>
<comment type="caution">
    <text evidence="7">The sequence shown here is derived from an EMBL/GenBank/DDBJ whole genome shotgun (WGS) entry which is preliminary data.</text>
</comment>
<dbReference type="InterPro" id="IPR003251">
    <property type="entry name" value="Rr_diiron-bd_dom"/>
</dbReference>
<dbReference type="InterPro" id="IPR008217">
    <property type="entry name" value="Ccc1_fam"/>
</dbReference>
<dbReference type="AlphaFoldDB" id="A0A9X1NRZ1"/>
<dbReference type="Gene3D" id="1.20.1260.10">
    <property type="match status" value="1"/>
</dbReference>
<feature type="transmembrane region" description="Helical" evidence="5">
    <location>
        <begin position="306"/>
        <end position="325"/>
    </location>
</feature>
<comment type="subcellular location">
    <subcellularLocation>
        <location evidence="1">Endomembrane system</location>
        <topology evidence="1">Multi-pass membrane protein</topology>
    </subcellularLocation>
</comment>
<evidence type="ECO:0000313" key="7">
    <source>
        <dbReference type="EMBL" id="MCD7110087.1"/>
    </source>
</evidence>
<protein>
    <submittedName>
        <fullName evidence="7">Rubrerythrin family protein</fullName>
    </submittedName>
</protein>
<dbReference type="PIRSF" id="PIRSF035918">
    <property type="entry name" value="UCP035918_rubreryth_DUF125"/>
    <property type="match status" value="1"/>
</dbReference>
<evidence type="ECO:0000313" key="8">
    <source>
        <dbReference type="Proteomes" id="UP001139089"/>
    </source>
</evidence>
<dbReference type="Pfam" id="PF01988">
    <property type="entry name" value="VIT1"/>
    <property type="match status" value="1"/>
</dbReference>
<evidence type="ECO:0000256" key="5">
    <source>
        <dbReference type="SAM" id="Phobius"/>
    </source>
</evidence>
<evidence type="ECO:0000256" key="2">
    <source>
        <dbReference type="ARBA" id="ARBA00022692"/>
    </source>
</evidence>
<feature type="transmembrane region" description="Helical" evidence="5">
    <location>
        <begin position="276"/>
        <end position="294"/>
    </location>
</feature>
<evidence type="ECO:0000256" key="4">
    <source>
        <dbReference type="ARBA" id="ARBA00023136"/>
    </source>
</evidence>